<keyword evidence="1" id="KW-1133">Transmembrane helix</keyword>
<keyword evidence="3" id="KW-1185">Reference proteome</keyword>
<dbReference type="EMBL" id="FNQP01000035">
    <property type="protein sequence ID" value="SEB10173.1"/>
    <property type="molecule type" value="Genomic_DNA"/>
</dbReference>
<dbReference type="Proteomes" id="UP000199397">
    <property type="component" value="Unassembled WGS sequence"/>
</dbReference>
<organism evidence="2 3">
    <name type="scientific">Thiothrix caldifontis</name>
    <dbReference type="NCBI Taxonomy" id="525918"/>
    <lineage>
        <taxon>Bacteria</taxon>
        <taxon>Pseudomonadati</taxon>
        <taxon>Pseudomonadota</taxon>
        <taxon>Gammaproteobacteria</taxon>
        <taxon>Thiotrichales</taxon>
        <taxon>Thiotrichaceae</taxon>
        <taxon>Thiothrix</taxon>
    </lineage>
</organism>
<dbReference type="AlphaFoldDB" id="A0A1H4GKL2"/>
<name>A0A1H4GKL2_9GAMM</name>
<reference evidence="2 3" key="1">
    <citation type="submission" date="2016-10" db="EMBL/GenBank/DDBJ databases">
        <authorList>
            <person name="de Groot N.N."/>
        </authorList>
    </citation>
    <scope>NUCLEOTIDE SEQUENCE [LARGE SCALE GENOMIC DNA]</scope>
    <source>
        <strain evidence="2 3">DSM 21228</strain>
    </source>
</reference>
<proteinExistence type="predicted"/>
<feature type="transmembrane region" description="Helical" evidence="1">
    <location>
        <begin position="43"/>
        <end position="63"/>
    </location>
</feature>
<protein>
    <recommendedName>
        <fullName evidence="4">DUF2892 domain-containing protein</fullName>
    </recommendedName>
</protein>
<dbReference type="OrthoDB" id="963235at2"/>
<sequence length="69" mass="7724">MKKYMTSNSMRFFFFFAASVIWTGLWLTGFSVAHWLLYVPATLLAFAAITGICPGLIVSQLLFGEKPKS</sequence>
<evidence type="ECO:0008006" key="4">
    <source>
        <dbReference type="Google" id="ProtNLM"/>
    </source>
</evidence>
<evidence type="ECO:0000256" key="1">
    <source>
        <dbReference type="SAM" id="Phobius"/>
    </source>
</evidence>
<evidence type="ECO:0000313" key="2">
    <source>
        <dbReference type="EMBL" id="SEB10173.1"/>
    </source>
</evidence>
<evidence type="ECO:0000313" key="3">
    <source>
        <dbReference type="Proteomes" id="UP000199397"/>
    </source>
</evidence>
<dbReference type="RefSeq" id="WP_093070805.1">
    <property type="nucleotide sequence ID" value="NZ_FNQP01000035.1"/>
</dbReference>
<dbReference type="STRING" id="525918.SAMN05660964_03553"/>
<gene>
    <name evidence="2" type="ORF">SAMN05660964_03553</name>
</gene>
<feature type="transmembrane region" description="Helical" evidence="1">
    <location>
        <begin position="12"/>
        <end position="37"/>
    </location>
</feature>
<accession>A0A1H4GKL2</accession>
<keyword evidence="1" id="KW-0812">Transmembrane</keyword>
<keyword evidence="1" id="KW-0472">Membrane</keyword>